<comment type="caution">
    <text evidence="1">The sequence shown here is derived from an EMBL/GenBank/DDBJ whole genome shotgun (WGS) entry which is preliminary data.</text>
</comment>
<dbReference type="EMBL" id="BARS01006575">
    <property type="protein sequence ID" value="GAF70549.1"/>
    <property type="molecule type" value="Genomic_DNA"/>
</dbReference>
<organism evidence="1">
    <name type="scientific">marine sediment metagenome</name>
    <dbReference type="NCBI Taxonomy" id="412755"/>
    <lineage>
        <taxon>unclassified sequences</taxon>
        <taxon>metagenomes</taxon>
        <taxon>ecological metagenomes</taxon>
    </lineage>
</organism>
<protein>
    <submittedName>
        <fullName evidence="1">Uncharacterized protein</fullName>
    </submittedName>
</protein>
<sequence length="194" mass="21693">EWISHDHATFTDWDKFAYRDSDDVWYCDFDLDISTGGSDADVKADFAFKYNANTWFVTIGNNGSFRDKDGTTQLWDFEEDSAVIADCYPEQDNDYDNSGTPHNPGIGDCPDDPDDCIEVFIIVRSTGITVAPGSDYPGDPSSLDYLSLVNDANPHLPNPMRQVIESGFYLDGSGLTIKQFYFGKVHNLKADNEL</sequence>
<evidence type="ECO:0000313" key="1">
    <source>
        <dbReference type="EMBL" id="GAF70549.1"/>
    </source>
</evidence>
<feature type="non-terminal residue" evidence="1">
    <location>
        <position position="1"/>
    </location>
</feature>
<name>X0RNY5_9ZZZZ</name>
<accession>X0RNY5</accession>
<reference evidence="1" key="1">
    <citation type="journal article" date="2014" name="Front. Microbiol.">
        <title>High frequency of phylogenetically diverse reductive dehalogenase-homologous genes in deep subseafloor sedimentary metagenomes.</title>
        <authorList>
            <person name="Kawai M."/>
            <person name="Futagami T."/>
            <person name="Toyoda A."/>
            <person name="Takaki Y."/>
            <person name="Nishi S."/>
            <person name="Hori S."/>
            <person name="Arai W."/>
            <person name="Tsubouchi T."/>
            <person name="Morono Y."/>
            <person name="Uchiyama I."/>
            <person name="Ito T."/>
            <person name="Fujiyama A."/>
            <person name="Inagaki F."/>
            <person name="Takami H."/>
        </authorList>
    </citation>
    <scope>NUCLEOTIDE SEQUENCE</scope>
    <source>
        <strain evidence="1">Expedition CK06-06</strain>
    </source>
</reference>
<proteinExistence type="predicted"/>
<gene>
    <name evidence="1" type="ORF">S01H1_12783</name>
</gene>
<dbReference type="AlphaFoldDB" id="X0RNY5"/>